<dbReference type="PROSITE" id="PS50835">
    <property type="entry name" value="IG_LIKE"/>
    <property type="match status" value="5"/>
</dbReference>
<dbReference type="InterPro" id="IPR013783">
    <property type="entry name" value="Ig-like_fold"/>
</dbReference>
<proteinExistence type="predicted"/>
<feature type="region of interest" description="Disordered" evidence="10">
    <location>
        <begin position="841"/>
        <end position="864"/>
    </location>
</feature>
<dbReference type="SMART" id="SM00408">
    <property type="entry name" value="IGc2"/>
    <property type="match status" value="6"/>
</dbReference>
<dbReference type="InterPro" id="IPR003599">
    <property type="entry name" value="Ig_sub"/>
</dbReference>
<evidence type="ECO:0000256" key="8">
    <source>
        <dbReference type="ARBA" id="ARBA00023180"/>
    </source>
</evidence>
<evidence type="ECO:0000259" key="12">
    <source>
        <dbReference type="PROSITE" id="PS50835"/>
    </source>
</evidence>
<reference evidence="14" key="1">
    <citation type="submission" date="2025-08" db="UniProtKB">
        <authorList>
            <consortium name="Ensembl"/>
        </authorList>
    </citation>
    <scope>IDENTIFICATION</scope>
</reference>
<dbReference type="PROSITE" id="PS50853">
    <property type="entry name" value="FN3"/>
    <property type="match status" value="3"/>
</dbReference>
<keyword evidence="3 11" id="KW-0732">Signal</keyword>
<evidence type="ECO:0000256" key="11">
    <source>
        <dbReference type="SAM" id="SignalP"/>
    </source>
</evidence>
<keyword evidence="2" id="KW-1003">Cell membrane</keyword>
<feature type="domain" description="Ig-like" evidence="12">
    <location>
        <begin position="210"/>
        <end position="291"/>
    </location>
</feature>
<dbReference type="GO" id="GO:0005886">
    <property type="term" value="C:plasma membrane"/>
    <property type="evidence" value="ECO:0007669"/>
    <property type="project" value="UniProtKB-SubCell"/>
</dbReference>
<organism evidence="14 15">
    <name type="scientific">Anser cygnoides</name>
    <name type="common">Swan goose</name>
    <dbReference type="NCBI Taxonomy" id="8845"/>
    <lineage>
        <taxon>Eukaryota</taxon>
        <taxon>Metazoa</taxon>
        <taxon>Chordata</taxon>
        <taxon>Craniata</taxon>
        <taxon>Vertebrata</taxon>
        <taxon>Euteleostomi</taxon>
        <taxon>Archelosauria</taxon>
        <taxon>Archosauria</taxon>
        <taxon>Dinosauria</taxon>
        <taxon>Saurischia</taxon>
        <taxon>Theropoda</taxon>
        <taxon>Coelurosauria</taxon>
        <taxon>Aves</taxon>
        <taxon>Neognathae</taxon>
        <taxon>Galloanserae</taxon>
        <taxon>Anseriformes</taxon>
        <taxon>Anatidae</taxon>
        <taxon>Anserinae</taxon>
        <taxon>Anser</taxon>
    </lineage>
</organism>
<dbReference type="FunFam" id="2.60.40.10:FF:000005">
    <property type="entry name" value="Neuronal cell adhesion molecule"/>
    <property type="match status" value="1"/>
</dbReference>
<feature type="chain" id="PRO_5034418106" evidence="11">
    <location>
        <begin position="20"/>
        <end position="985"/>
    </location>
</feature>
<dbReference type="Proteomes" id="UP000694521">
    <property type="component" value="Unplaced"/>
</dbReference>
<dbReference type="Gene3D" id="2.60.40.10">
    <property type="entry name" value="Immunoglobulins"/>
    <property type="match status" value="10"/>
</dbReference>
<keyword evidence="7" id="KW-1015">Disulfide bond</keyword>
<evidence type="ECO:0000256" key="5">
    <source>
        <dbReference type="ARBA" id="ARBA00022889"/>
    </source>
</evidence>
<dbReference type="InterPro" id="IPR003598">
    <property type="entry name" value="Ig_sub2"/>
</dbReference>
<dbReference type="FunFam" id="2.60.40.10:FF:000054">
    <property type="entry name" value="Contactin 1"/>
    <property type="match status" value="1"/>
</dbReference>
<keyword evidence="5" id="KW-0130">Cell adhesion</keyword>
<feature type="domain" description="Ig-like" evidence="12">
    <location>
        <begin position="301"/>
        <end position="385"/>
    </location>
</feature>
<dbReference type="Pfam" id="PF07679">
    <property type="entry name" value="I-set"/>
    <property type="match status" value="2"/>
</dbReference>
<dbReference type="FunFam" id="2.60.40.10:FF:000047">
    <property type="entry name" value="Contactin 1"/>
    <property type="match status" value="1"/>
</dbReference>
<dbReference type="CDD" id="cd00063">
    <property type="entry name" value="FN3"/>
    <property type="match status" value="3"/>
</dbReference>
<feature type="domain" description="Ig-like" evidence="12">
    <location>
        <begin position="105"/>
        <end position="191"/>
    </location>
</feature>
<feature type="domain" description="Fibronectin type-III" evidence="13">
    <location>
        <begin position="583"/>
        <end position="681"/>
    </location>
</feature>
<dbReference type="SUPFAM" id="SSF49265">
    <property type="entry name" value="Fibronectin type III"/>
    <property type="match status" value="2"/>
</dbReference>
<dbReference type="InterPro" id="IPR003961">
    <property type="entry name" value="FN3_dom"/>
</dbReference>
<dbReference type="Ensembl" id="ENSACDT00005025859.1">
    <property type="protein sequence ID" value="ENSACDP00005021632.1"/>
    <property type="gene ID" value="ENSACDG00005015649.1"/>
</dbReference>
<dbReference type="SMART" id="SM00060">
    <property type="entry name" value="FN3"/>
    <property type="match status" value="4"/>
</dbReference>
<keyword evidence="9" id="KW-0393">Immunoglobulin domain</keyword>
<feature type="domain" description="Fibronectin type-III" evidence="13">
    <location>
        <begin position="686"/>
        <end position="783"/>
    </location>
</feature>
<evidence type="ECO:0000313" key="14">
    <source>
        <dbReference type="Ensembl" id="ENSACDP00005021632.1"/>
    </source>
</evidence>
<dbReference type="SUPFAM" id="SSF48726">
    <property type="entry name" value="Immunoglobulin"/>
    <property type="match status" value="6"/>
</dbReference>
<dbReference type="AlphaFoldDB" id="A0A8B9EMD6"/>
<evidence type="ECO:0000259" key="13">
    <source>
        <dbReference type="PROSITE" id="PS50853"/>
    </source>
</evidence>
<accession>A0A8B9EMD6</accession>
<evidence type="ECO:0000256" key="7">
    <source>
        <dbReference type="ARBA" id="ARBA00023157"/>
    </source>
</evidence>
<feature type="signal peptide" evidence="11">
    <location>
        <begin position="1"/>
        <end position="19"/>
    </location>
</feature>
<keyword evidence="6" id="KW-0472">Membrane</keyword>
<feature type="compositionally biased region" description="Polar residues" evidence="10">
    <location>
        <begin position="841"/>
        <end position="859"/>
    </location>
</feature>
<dbReference type="SMART" id="SM00409">
    <property type="entry name" value="IG"/>
    <property type="match status" value="6"/>
</dbReference>
<protein>
    <submittedName>
        <fullName evidence="14">Contactin 6</fullName>
    </submittedName>
</protein>
<feature type="domain" description="Ig-like" evidence="12">
    <location>
        <begin position="391"/>
        <end position="478"/>
    </location>
</feature>
<evidence type="ECO:0000256" key="2">
    <source>
        <dbReference type="ARBA" id="ARBA00022475"/>
    </source>
</evidence>
<sequence>MVLPWKLIILLPFMSCSTGEETLHGPIFIQEPHDITYSMGSANPEILLNCTAKGYPLPYYRLVGGSLAINNPHKKQDMGTYQCLATNSFGTILSRKAKLQFAYLENFEMKTRSTVSVREGQGVVLLCGPPPHYGDLSYAWIFNNNPLYVREDSRRFVSQKTGNLYIAKVEPSDVGNYTCVVTNSDAEQSVQGPPTPLILRSDGVMGEYEPKIEVRFPETTYAAKGSSVKLECFALGNPVPSISWKRSDGKSLTKKIKHDQTKGVLEIPDVQQEDEGFYECVAGNIRGRNIARGQLFVYALPEWDKKIQNAFLSLYDSLFWECKAKGKPSPSYSWLKNGQPLTSEERIQIDNGTLTIPMLNMSDSGLYQCVAENKYDTIYANAELRVIAAAPDFSKNPVKKISIVQVGGEVTIGCKPSASPRAVINWRKGSEVLRQNKRIVFLEDGSLRLYNITKSDAGVYTCIATNQFGIARNSGSLTVKEKTAITIPPSNMDVTVGESIVLPCQVSHDPSLDVAFTWSFNGNRIDFKRGIHHFERIGGESVGDLMIRNIQLHHSGKYVCMVQTTLDSQSAAVDIIVRGPPGPPEDVKVEHISSTTAVLSWKSGIDNNSPVQIYSVQTRTPFSVGWQSVPTVPEVLNGRTHKATVVDLSPWVEYEFRVVASNSVGIGEPSRPSALLKTKAAVPVVAPTNISGGGGSRSELVITWEPVPEELQNGEGFGYIIMFRPLGSTTWTKAVVASVEASKYIYRNESITPLSPFEVKVGVYNNEGEGTLSSISIVYSGEDEPQIAPAGTSALSISAAEVEVSWQPIAWNRLTGRVLGYEVLYWTDDPKESAAVRAYNTAGTGPSSTPVNVTTKKSPPSQPPANIAWKLTNSKICLNWEHVKTMENESEVLGYKILYRQNRHSKTHILETNNTSAELLVPFEEDYLIEIRTVSDGGDGSSSEEIRIPKISSLSSGEIKLSQRVQYTLTSGILLLSFVLKYSFP</sequence>
<comment type="subcellular location">
    <subcellularLocation>
        <location evidence="1">Cell membrane</location>
    </subcellularLocation>
</comment>
<dbReference type="InterPro" id="IPR036116">
    <property type="entry name" value="FN3_sf"/>
</dbReference>
<feature type="domain" description="Fibronectin type-III" evidence="13">
    <location>
        <begin position="859"/>
        <end position="956"/>
    </location>
</feature>
<keyword evidence="15" id="KW-1185">Reference proteome</keyword>
<dbReference type="GO" id="GO:0098632">
    <property type="term" value="F:cell-cell adhesion mediator activity"/>
    <property type="evidence" value="ECO:0007669"/>
    <property type="project" value="TreeGrafter"/>
</dbReference>
<dbReference type="GO" id="GO:0007411">
    <property type="term" value="P:axon guidance"/>
    <property type="evidence" value="ECO:0007669"/>
    <property type="project" value="TreeGrafter"/>
</dbReference>
<dbReference type="PANTHER" id="PTHR44170:SF38">
    <property type="entry name" value="CONTACTIN 6"/>
    <property type="match status" value="1"/>
</dbReference>
<feature type="domain" description="Ig-like" evidence="12">
    <location>
        <begin position="483"/>
        <end position="574"/>
    </location>
</feature>
<dbReference type="FunFam" id="2.60.40.10:FF:000052">
    <property type="entry name" value="Contactin 1"/>
    <property type="match status" value="1"/>
</dbReference>
<evidence type="ECO:0000256" key="4">
    <source>
        <dbReference type="ARBA" id="ARBA00022737"/>
    </source>
</evidence>
<dbReference type="FunFam" id="2.60.40.10:FF:000035">
    <property type="entry name" value="Contactin 1"/>
    <property type="match status" value="1"/>
</dbReference>
<evidence type="ECO:0000256" key="6">
    <source>
        <dbReference type="ARBA" id="ARBA00023136"/>
    </source>
</evidence>
<dbReference type="GO" id="GO:0030424">
    <property type="term" value="C:axon"/>
    <property type="evidence" value="ECO:0007669"/>
    <property type="project" value="TreeGrafter"/>
</dbReference>
<dbReference type="PANTHER" id="PTHR44170">
    <property type="entry name" value="PROTEIN SIDEKICK"/>
    <property type="match status" value="1"/>
</dbReference>
<evidence type="ECO:0000256" key="10">
    <source>
        <dbReference type="SAM" id="MobiDB-lite"/>
    </source>
</evidence>
<dbReference type="Pfam" id="PF00041">
    <property type="entry name" value="fn3"/>
    <property type="match status" value="1"/>
</dbReference>
<dbReference type="FunFam" id="2.60.40.10:FF:000004">
    <property type="entry name" value="DCC isoform 1"/>
    <property type="match status" value="2"/>
</dbReference>
<keyword evidence="4" id="KW-0677">Repeat</keyword>
<dbReference type="InterPro" id="IPR013098">
    <property type="entry name" value="Ig_I-set"/>
</dbReference>
<evidence type="ECO:0000313" key="15">
    <source>
        <dbReference type="Proteomes" id="UP000694521"/>
    </source>
</evidence>
<evidence type="ECO:0000256" key="9">
    <source>
        <dbReference type="ARBA" id="ARBA00023319"/>
    </source>
</evidence>
<dbReference type="FunFam" id="2.60.40.10:FF:000044">
    <property type="entry name" value="Contactin 1"/>
    <property type="match status" value="1"/>
</dbReference>
<dbReference type="InterPro" id="IPR036179">
    <property type="entry name" value="Ig-like_dom_sf"/>
</dbReference>
<evidence type="ECO:0000256" key="3">
    <source>
        <dbReference type="ARBA" id="ARBA00022729"/>
    </source>
</evidence>
<name>A0A8B9EMD6_ANSCY</name>
<dbReference type="InterPro" id="IPR007110">
    <property type="entry name" value="Ig-like_dom"/>
</dbReference>
<keyword evidence="8" id="KW-0325">Glycoprotein</keyword>
<dbReference type="Pfam" id="PF13927">
    <property type="entry name" value="Ig_3"/>
    <property type="match status" value="3"/>
</dbReference>
<dbReference type="GO" id="GO:0007420">
    <property type="term" value="P:brain development"/>
    <property type="evidence" value="ECO:0007669"/>
    <property type="project" value="TreeGrafter"/>
</dbReference>
<reference evidence="14" key="2">
    <citation type="submission" date="2025-09" db="UniProtKB">
        <authorList>
            <consortium name="Ensembl"/>
        </authorList>
    </citation>
    <scope>IDENTIFICATION</scope>
</reference>
<evidence type="ECO:0000256" key="1">
    <source>
        <dbReference type="ARBA" id="ARBA00004236"/>
    </source>
</evidence>